<accession>A0AAD8FHV2</accession>
<protein>
    <submittedName>
        <fullName evidence="1">Uncharacterized protein</fullName>
    </submittedName>
</protein>
<keyword evidence="2" id="KW-1185">Reference proteome</keyword>
<gene>
    <name evidence="1" type="ORF">Bpfe_006860</name>
</gene>
<dbReference type="Proteomes" id="UP001233172">
    <property type="component" value="Unassembled WGS sequence"/>
</dbReference>
<organism evidence="1 2">
    <name type="scientific">Biomphalaria pfeifferi</name>
    <name type="common">Bloodfluke planorb</name>
    <name type="synonym">Freshwater snail</name>
    <dbReference type="NCBI Taxonomy" id="112525"/>
    <lineage>
        <taxon>Eukaryota</taxon>
        <taxon>Metazoa</taxon>
        <taxon>Spiralia</taxon>
        <taxon>Lophotrochozoa</taxon>
        <taxon>Mollusca</taxon>
        <taxon>Gastropoda</taxon>
        <taxon>Heterobranchia</taxon>
        <taxon>Euthyneura</taxon>
        <taxon>Panpulmonata</taxon>
        <taxon>Hygrophila</taxon>
        <taxon>Lymnaeoidea</taxon>
        <taxon>Planorbidae</taxon>
        <taxon>Biomphalaria</taxon>
    </lineage>
</organism>
<reference evidence="1" key="2">
    <citation type="submission" date="2023-04" db="EMBL/GenBank/DDBJ databases">
        <authorList>
            <person name="Bu L."/>
            <person name="Lu L."/>
            <person name="Laidemitt M.R."/>
            <person name="Zhang S.M."/>
            <person name="Mutuku M."/>
            <person name="Mkoji G."/>
            <person name="Steinauer M."/>
            <person name="Loker E.S."/>
        </authorList>
    </citation>
    <scope>NUCLEOTIDE SEQUENCE</scope>
    <source>
        <strain evidence="1">KasaAsao</strain>
        <tissue evidence="1">Whole Snail</tissue>
    </source>
</reference>
<evidence type="ECO:0000313" key="1">
    <source>
        <dbReference type="EMBL" id="KAK0063709.1"/>
    </source>
</evidence>
<sequence>MVDISLSTPKGPMALTLFSPTANGEGEHNLVLLTLRRSVEQDGRGLGEAVVRKQNRSLESTVLKTLTHTRRLTRRH</sequence>
<evidence type="ECO:0000313" key="2">
    <source>
        <dbReference type="Proteomes" id="UP001233172"/>
    </source>
</evidence>
<dbReference type="AlphaFoldDB" id="A0AAD8FHV2"/>
<dbReference type="EMBL" id="JASAOG010000020">
    <property type="protein sequence ID" value="KAK0063709.1"/>
    <property type="molecule type" value="Genomic_DNA"/>
</dbReference>
<reference evidence="1" key="1">
    <citation type="journal article" date="2023" name="PLoS Negl. Trop. Dis.">
        <title>A genome sequence for Biomphalaria pfeifferi, the major vector snail for the human-infecting parasite Schistosoma mansoni.</title>
        <authorList>
            <person name="Bu L."/>
            <person name="Lu L."/>
            <person name="Laidemitt M.R."/>
            <person name="Zhang S.M."/>
            <person name="Mutuku M."/>
            <person name="Mkoji G."/>
            <person name="Steinauer M."/>
            <person name="Loker E.S."/>
        </authorList>
    </citation>
    <scope>NUCLEOTIDE SEQUENCE</scope>
    <source>
        <strain evidence="1">KasaAsao</strain>
    </source>
</reference>
<proteinExistence type="predicted"/>
<comment type="caution">
    <text evidence="1">The sequence shown here is derived from an EMBL/GenBank/DDBJ whole genome shotgun (WGS) entry which is preliminary data.</text>
</comment>
<name>A0AAD8FHV2_BIOPF</name>